<reference evidence="1 2" key="1">
    <citation type="submission" date="2013-06" db="EMBL/GenBank/DDBJ databases">
        <title>Draft genome sequence of Thauera terpenica.</title>
        <authorList>
            <person name="Liu B."/>
            <person name="Frostegard A.H."/>
            <person name="Shapleigh J.P."/>
        </authorList>
    </citation>
    <scope>NUCLEOTIDE SEQUENCE [LARGE SCALE GENOMIC DNA]</scope>
    <source>
        <strain evidence="1 2">58Eu</strain>
    </source>
</reference>
<protein>
    <submittedName>
        <fullName evidence="1">Uncharacterized protein</fullName>
    </submittedName>
</protein>
<dbReference type="Proteomes" id="UP000015455">
    <property type="component" value="Unassembled WGS sequence"/>
</dbReference>
<evidence type="ECO:0000313" key="2">
    <source>
        <dbReference type="Proteomes" id="UP000015455"/>
    </source>
</evidence>
<gene>
    <name evidence="1" type="ORF">M622_17415</name>
</gene>
<proteinExistence type="predicted"/>
<name>S9ZCE1_9RHOO</name>
<evidence type="ECO:0000313" key="1">
    <source>
        <dbReference type="EMBL" id="EPZ14960.1"/>
    </source>
</evidence>
<dbReference type="EMBL" id="ATJV01000066">
    <property type="protein sequence ID" value="EPZ14960.1"/>
    <property type="molecule type" value="Genomic_DNA"/>
</dbReference>
<dbReference type="STRING" id="1348657.M622_17415"/>
<keyword evidence="2" id="KW-1185">Reference proteome</keyword>
<accession>S9ZCE1</accession>
<organism evidence="1 2">
    <name type="scientific">Thauera terpenica 58Eu</name>
    <dbReference type="NCBI Taxonomy" id="1348657"/>
    <lineage>
        <taxon>Bacteria</taxon>
        <taxon>Pseudomonadati</taxon>
        <taxon>Pseudomonadota</taxon>
        <taxon>Betaproteobacteria</taxon>
        <taxon>Rhodocyclales</taxon>
        <taxon>Zoogloeaceae</taxon>
        <taxon>Thauera</taxon>
    </lineage>
</organism>
<dbReference type="AlphaFoldDB" id="S9ZCE1"/>
<sequence>MAQVGEFLVLLPRPAGVLFYVGRDRKNGPARWGSAAEALRFDEFEAAAKISRRHRGSHVIGRLANAGGH</sequence>
<comment type="caution">
    <text evidence="1">The sequence shown here is derived from an EMBL/GenBank/DDBJ whole genome shotgun (WGS) entry which is preliminary data.</text>
</comment>